<dbReference type="GO" id="GO:0051537">
    <property type="term" value="F:2 iron, 2 sulfur cluster binding"/>
    <property type="evidence" value="ECO:0007669"/>
    <property type="project" value="InterPro"/>
</dbReference>
<name>A0A975RA97_9GAMM</name>
<evidence type="ECO:0000313" key="3">
    <source>
        <dbReference type="Proteomes" id="UP000676649"/>
    </source>
</evidence>
<dbReference type="Proteomes" id="UP000676649">
    <property type="component" value="Chromosome"/>
</dbReference>
<dbReference type="PROSITE" id="PS51085">
    <property type="entry name" value="2FE2S_FER_2"/>
    <property type="match status" value="1"/>
</dbReference>
<sequence length="116" mass="13080">MALVTFTNPEYRDKTVYAVAGSHTQTLLKLARENKIPIQFECEDGDCGTCLIKVSSIDKKNQRMGGPLTEKEKTILKQAGKVTAAELEAMIVDDLPCEWRLACQMIVRDEDIRVEY</sequence>
<dbReference type="AlphaFoldDB" id="A0A975RA97"/>
<dbReference type="KEGG" id="mpad:KEF85_00890"/>
<dbReference type="InterPro" id="IPR036010">
    <property type="entry name" value="2Fe-2S_ferredoxin-like_sf"/>
</dbReference>
<dbReference type="Gene3D" id="3.10.20.30">
    <property type="match status" value="1"/>
</dbReference>
<feature type="domain" description="2Fe-2S ferredoxin-type" evidence="1">
    <location>
        <begin position="2"/>
        <end position="116"/>
    </location>
</feature>
<dbReference type="InterPro" id="IPR012675">
    <property type="entry name" value="Beta-grasp_dom_sf"/>
</dbReference>
<protein>
    <submittedName>
        <fullName evidence="2">2Fe-2S iron-sulfur cluster binding domain-containing protein</fullName>
    </submittedName>
</protein>
<dbReference type="SUPFAM" id="SSF54292">
    <property type="entry name" value="2Fe-2S ferredoxin-like"/>
    <property type="match status" value="1"/>
</dbReference>
<proteinExistence type="predicted"/>
<evidence type="ECO:0000313" key="2">
    <source>
        <dbReference type="EMBL" id="QWF71088.1"/>
    </source>
</evidence>
<dbReference type="InterPro" id="IPR001041">
    <property type="entry name" value="2Fe-2S_ferredoxin-type"/>
</dbReference>
<dbReference type="PROSITE" id="PS00197">
    <property type="entry name" value="2FE2S_FER_1"/>
    <property type="match status" value="1"/>
</dbReference>
<dbReference type="Pfam" id="PF00111">
    <property type="entry name" value="Fer2"/>
    <property type="match status" value="1"/>
</dbReference>
<dbReference type="InterPro" id="IPR006058">
    <property type="entry name" value="2Fe2S_fd_BS"/>
</dbReference>
<keyword evidence="3" id="KW-1185">Reference proteome</keyword>
<organism evidence="2 3">
    <name type="scientific">Methylomonas paludis</name>
    <dbReference type="NCBI Taxonomy" id="1173101"/>
    <lineage>
        <taxon>Bacteria</taxon>
        <taxon>Pseudomonadati</taxon>
        <taxon>Pseudomonadota</taxon>
        <taxon>Gammaproteobacteria</taxon>
        <taxon>Methylococcales</taxon>
        <taxon>Methylococcaceae</taxon>
        <taxon>Methylomonas</taxon>
    </lineage>
</organism>
<gene>
    <name evidence="2" type="ORF">KEF85_00890</name>
</gene>
<reference evidence="2" key="1">
    <citation type="submission" date="2021-04" db="EMBL/GenBank/DDBJ databases">
        <title>Draft genome sequence data of methanotrophic Methylovulum sp. strain S1L and Methylomonas sp. strain S2AM isolated from boreal lake water columns.</title>
        <authorList>
            <person name="Rissanen A.J."/>
            <person name="Mangayil R."/>
            <person name="Svenning M.M."/>
            <person name="Khanongnuch R."/>
        </authorList>
    </citation>
    <scope>NUCLEOTIDE SEQUENCE</scope>
    <source>
        <strain evidence="2">S2AM</strain>
    </source>
</reference>
<evidence type="ECO:0000259" key="1">
    <source>
        <dbReference type="PROSITE" id="PS51085"/>
    </source>
</evidence>
<dbReference type="EMBL" id="CP073754">
    <property type="protein sequence ID" value="QWF71088.1"/>
    <property type="molecule type" value="Genomic_DNA"/>
</dbReference>
<accession>A0A975RA97</accession>
<dbReference type="RefSeq" id="WP_215582672.1">
    <property type="nucleotide sequence ID" value="NZ_CP073754.1"/>
</dbReference>
<dbReference type="CDD" id="cd00207">
    <property type="entry name" value="fer2"/>
    <property type="match status" value="1"/>
</dbReference>